<dbReference type="EMBL" id="NPZB01000002">
    <property type="protein sequence ID" value="PNS08370.1"/>
    <property type="molecule type" value="Genomic_DNA"/>
</dbReference>
<dbReference type="Proteomes" id="UP000236220">
    <property type="component" value="Unassembled WGS sequence"/>
</dbReference>
<gene>
    <name evidence="4" type="ORF">Lysil_2546</name>
</gene>
<evidence type="ECO:0000256" key="1">
    <source>
        <dbReference type="ARBA" id="ARBA00022737"/>
    </source>
</evidence>
<proteinExistence type="predicted"/>
<dbReference type="Pfam" id="PF25023">
    <property type="entry name" value="TEN_YD-shell"/>
    <property type="match status" value="1"/>
</dbReference>
<dbReference type="OrthoDB" id="6904246at2"/>
<dbReference type="Gene3D" id="2.180.10.10">
    <property type="entry name" value="RHS repeat-associated core"/>
    <property type="match status" value="1"/>
</dbReference>
<dbReference type="InterPro" id="IPR022385">
    <property type="entry name" value="Rhs_assc_core"/>
</dbReference>
<keyword evidence="1" id="KW-0677">Repeat</keyword>
<feature type="domain" description="Teneurin-like YD-shell" evidence="3">
    <location>
        <begin position="32"/>
        <end position="134"/>
    </location>
</feature>
<comment type="caution">
    <text evidence="4">The sequence shown here is derived from an EMBL/GenBank/DDBJ whole genome shotgun (WGS) entry which is preliminary data.</text>
</comment>
<dbReference type="PANTHER" id="PTHR32305">
    <property type="match status" value="1"/>
</dbReference>
<feature type="region of interest" description="Disordered" evidence="2">
    <location>
        <begin position="285"/>
        <end position="314"/>
    </location>
</feature>
<dbReference type="PANTHER" id="PTHR32305:SF15">
    <property type="entry name" value="PROTEIN RHSA-RELATED"/>
    <property type="match status" value="1"/>
</dbReference>
<keyword evidence="5" id="KW-1185">Reference proteome</keyword>
<organism evidence="4 5">
    <name type="scientific">Solilutibacter silvestris</name>
    <dbReference type="NCBI Taxonomy" id="1645665"/>
    <lineage>
        <taxon>Bacteria</taxon>
        <taxon>Pseudomonadati</taxon>
        <taxon>Pseudomonadota</taxon>
        <taxon>Gammaproteobacteria</taxon>
        <taxon>Lysobacterales</taxon>
        <taxon>Lysobacteraceae</taxon>
        <taxon>Solilutibacter</taxon>
    </lineage>
</organism>
<evidence type="ECO:0000259" key="3">
    <source>
        <dbReference type="Pfam" id="PF25023"/>
    </source>
</evidence>
<reference evidence="4 5" key="1">
    <citation type="submission" date="2017-08" db="EMBL/GenBank/DDBJ databases">
        <title>Lysobacter sylvestris genome.</title>
        <authorList>
            <person name="Zhang D.-C."/>
            <person name="Albuquerque L."/>
            <person name="Franca L."/>
            <person name="Froufe H.J.C."/>
            <person name="Barroso C."/>
            <person name="Egas C."/>
            <person name="Da Costa M."/>
            <person name="Margesin R."/>
        </authorList>
    </citation>
    <scope>NUCLEOTIDE SEQUENCE [LARGE SCALE GENOMIC DNA]</scope>
    <source>
        <strain evidence="4 5">AM20-91</strain>
    </source>
</reference>
<accession>A0A2K1Q008</accession>
<dbReference type="AlphaFoldDB" id="A0A2K1Q008"/>
<dbReference type="InterPro" id="IPR056823">
    <property type="entry name" value="TEN-like_YD-shell"/>
</dbReference>
<dbReference type="InterPro" id="IPR050708">
    <property type="entry name" value="T6SS_VgrG/RHS"/>
</dbReference>
<name>A0A2K1Q008_9GAMM</name>
<dbReference type="NCBIfam" id="TIGR03696">
    <property type="entry name" value="Rhs_assc_core"/>
    <property type="match status" value="1"/>
</dbReference>
<evidence type="ECO:0000256" key="2">
    <source>
        <dbReference type="SAM" id="MobiDB-lite"/>
    </source>
</evidence>
<sequence length="314" mass="33603">MLCMVGLVCTSGELIMSTRLAVLIFAFLWSALAQAQVVEYVHTDALGSPVAITNEAGQLIERSDYEPYGNLIGKANNDRPGYTGHVMDSATGLTYMQQRYYDPTIGRFLSVDPVTAYEKPGQNFNRYMYANNSPYRFTDPDGRCPVACPNDIVNPPTIEQAAKVVDWIADGLDLLDRGVMSLPDGQIEHAAVGPVVVGLRGLATEARAAQLAKNVAQGAKAEKAVAKAMGEQVAGKRVTLEASTGQRSVADIVTKDKSVVEVKSGNSPLSPGQKAIKADIEAGRPVMPRGNNAANAGLEPGKPTQMKCFDEKRC</sequence>
<evidence type="ECO:0000313" key="4">
    <source>
        <dbReference type="EMBL" id="PNS08370.1"/>
    </source>
</evidence>
<protein>
    <submittedName>
        <fullName evidence="4">RHS repeat-associated domain-containing protein</fullName>
    </submittedName>
</protein>
<evidence type="ECO:0000313" key="5">
    <source>
        <dbReference type="Proteomes" id="UP000236220"/>
    </source>
</evidence>